<organism evidence="1 2">
    <name type="scientific">Streptomyces dioscori</name>
    <dbReference type="NCBI Taxonomy" id="2109333"/>
    <lineage>
        <taxon>Bacteria</taxon>
        <taxon>Bacillati</taxon>
        <taxon>Actinomycetota</taxon>
        <taxon>Actinomycetes</taxon>
        <taxon>Kitasatosporales</taxon>
        <taxon>Streptomycetaceae</taxon>
        <taxon>Streptomyces</taxon>
        <taxon>Streptomyces aurantiacus group</taxon>
    </lineage>
</organism>
<comment type="caution">
    <text evidence="1">The sequence shown here is derived from an EMBL/GenBank/DDBJ whole genome shotgun (WGS) entry which is preliminary data.</text>
</comment>
<evidence type="ECO:0000313" key="1">
    <source>
        <dbReference type="EMBL" id="PSM43957.1"/>
    </source>
</evidence>
<protein>
    <submittedName>
        <fullName evidence="1">Uncharacterized protein</fullName>
    </submittedName>
</protein>
<keyword evidence="2" id="KW-1185">Reference proteome</keyword>
<dbReference type="AlphaFoldDB" id="A0A2P8QCH5"/>
<gene>
    <name evidence="1" type="ORF">C6Y14_06150</name>
</gene>
<name>A0A2P8QCH5_9ACTN</name>
<accession>A0A2P8QCH5</accession>
<dbReference type="EMBL" id="PYBJ01000003">
    <property type="protein sequence ID" value="PSM43957.1"/>
    <property type="molecule type" value="Genomic_DNA"/>
</dbReference>
<evidence type="ECO:0000313" key="2">
    <source>
        <dbReference type="Proteomes" id="UP000240429"/>
    </source>
</evidence>
<proteinExistence type="predicted"/>
<sequence length="72" mass="7747">MTLNLPADVAAYLTAKGDASAFTTRVLRRQMLAEDLEKSARVRAQAGLATTAAEPAESEDATLERWARVAAR</sequence>
<dbReference type="Proteomes" id="UP000240429">
    <property type="component" value="Unassembled WGS sequence"/>
</dbReference>
<reference evidence="1 2" key="1">
    <citation type="submission" date="2018-03" db="EMBL/GenBank/DDBJ databases">
        <title>Streptomyces dioscori sp. nov., a novel endophytic actinobacterium isolated from bulbil of Dioscorea bulbifera L.</title>
        <authorList>
            <person name="Zhikuan W."/>
        </authorList>
    </citation>
    <scope>NUCLEOTIDE SEQUENCE [LARGE SCALE GENOMIC DNA]</scope>
    <source>
        <strain evidence="1 2">A217</strain>
    </source>
</reference>